<dbReference type="GO" id="GO:0009251">
    <property type="term" value="P:glucan catabolic process"/>
    <property type="evidence" value="ECO:0007669"/>
    <property type="project" value="TreeGrafter"/>
</dbReference>
<sequence length="611" mass="69061">MRTLLLLVFFLTQQLAYADNNGNCQTVNIPATIQSENFCAMSGIQTETTQDESGGLNIGYIDDDDWMSYFISVPSDGIYKIAYRVASQNGGNQLQIDKDKGATILGAIAIPSTGGWQTWETIEHEIQLSAGEYEIGVKAITGGFNINWFSITPVTIPPANTGFLHTSGKNIVDANGNNILLKSVNLDGWMVQEGYIMEVPFGPQWEIMNGITDVIGAQNAQQFHEAWLDNMVTEADFQQIKAWGFNSIRVPLHYNLFTLPIQDEPVAFQNTVLPRGYELVDRILAWAQKYELYLILDLHAAPGGQGEDQPISDYNPAYPSLWEEGENRSKTVQLWKEIASRYANEEWIAGYDLINETNWDLGENNQMLFELYESILWELRQVDNNHIVFIEGNWWANDFRGLTPAFDDNMVYAFHKYWSDVDQASIQEFVDLRNTTNTPIWCGETGENSNQWYAESFELLESNNIGYAFWPLKKVEQIQGLLKVEKPAGLQNVVDYWNGEGSKPSVAEAKSALMHWAQNTRIENCIYNYSVIDATTRMVGTNATIPYQSISIPSDIIQAVHYDLGKQGFAYYEVGDLGDYGNGVWWNNNWTFRNDAVDIYQIGGNGDLYIG</sequence>
<evidence type="ECO:0000256" key="4">
    <source>
        <dbReference type="RuleBase" id="RU361153"/>
    </source>
</evidence>
<proteinExistence type="inferred from homology"/>
<feature type="domain" description="CBM6" evidence="6">
    <location>
        <begin position="31"/>
        <end position="152"/>
    </location>
</feature>
<reference evidence="7 8" key="1">
    <citation type="submission" date="2020-04" db="EMBL/GenBank/DDBJ databases">
        <title>Flammeovirga sp. SR4, a novel species isolated from seawater.</title>
        <authorList>
            <person name="Wang X."/>
        </authorList>
    </citation>
    <scope>NUCLEOTIDE SEQUENCE [LARGE SCALE GENOMIC DNA]</scope>
    <source>
        <strain evidence="7 8">ATCC 23126</strain>
    </source>
</reference>
<feature type="chain" id="PRO_5030961980" evidence="5">
    <location>
        <begin position="19"/>
        <end position="611"/>
    </location>
</feature>
<gene>
    <name evidence="7" type="ORF">HHU12_11945</name>
</gene>
<comment type="caution">
    <text evidence="7">The sequence shown here is derived from an EMBL/GenBank/DDBJ whole genome shotgun (WGS) entry which is preliminary data.</text>
</comment>
<evidence type="ECO:0000256" key="2">
    <source>
        <dbReference type="ARBA" id="ARBA00022801"/>
    </source>
</evidence>
<dbReference type="GO" id="GO:0030246">
    <property type="term" value="F:carbohydrate binding"/>
    <property type="evidence" value="ECO:0007669"/>
    <property type="project" value="InterPro"/>
</dbReference>
<dbReference type="CDD" id="cd04080">
    <property type="entry name" value="CBM6_cellulase-like"/>
    <property type="match status" value="1"/>
</dbReference>
<evidence type="ECO:0000259" key="6">
    <source>
        <dbReference type="PROSITE" id="PS51175"/>
    </source>
</evidence>
<keyword evidence="8" id="KW-1185">Reference proteome</keyword>
<dbReference type="AlphaFoldDB" id="A0A7X9RU36"/>
<keyword evidence="3 4" id="KW-0326">Glycosidase</keyword>
<dbReference type="InterPro" id="IPR005084">
    <property type="entry name" value="CBM6"/>
</dbReference>
<keyword evidence="1 5" id="KW-0732">Signal</keyword>
<dbReference type="Gene3D" id="3.20.20.80">
    <property type="entry name" value="Glycosidases"/>
    <property type="match status" value="1"/>
</dbReference>
<dbReference type="GO" id="GO:0008422">
    <property type="term" value="F:beta-glucosidase activity"/>
    <property type="evidence" value="ECO:0007669"/>
    <property type="project" value="TreeGrafter"/>
</dbReference>
<feature type="signal peptide" evidence="5">
    <location>
        <begin position="1"/>
        <end position="18"/>
    </location>
</feature>
<dbReference type="PROSITE" id="PS51175">
    <property type="entry name" value="CBM6"/>
    <property type="match status" value="1"/>
</dbReference>
<dbReference type="PANTHER" id="PTHR31297:SF13">
    <property type="entry name" value="PUTATIVE-RELATED"/>
    <property type="match status" value="1"/>
</dbReference>
<dbReference type="SUPFAM" id="SSF51445">
    <property type="entry name" value="(Trans)glycosidases"/>
    <property type="match status" value="1"/>
</dbReference>
<dbReference type="GO" id="GO:0009986">
    <property type="term" value="C:cell surface"/>
    <property type="evidence" value="ECO:0007669"/>
    <property type="project" value="TreeGrafter"/>
</dbReference>
<name>A0A7X9RU36_9BACT</name>
<dbReference type="Pfam" id="PF00150">
    <property type="entry name" value="Cellulase"/>
    <property type="match status" value="1"/>
</dbReference>
<protein>
    <submittedName>
        <fullName evidence="7">Cellulase family glycosylhydrolase</fullName>
    </submittedName>
</protein>
<dbReference type="SMART" id="SM00606">
    <property type="entry name" value="CBD_IV"/>
    <property type="match status" value="1"/>
</dbReference>
<dbReference type="PANTHER" id="PTHR31297">
    <property type="entry name" value="GLUCAN ENDO-1,6-BETA-GLUCOSIDASE B"/>
    <property type="match status" value="1"/>
</dbReference>
<evidence type="ECO:0000313" key="7">
    <source>
        <dbReference type="EMBL" id="NME68674.1"/>
    </source>
</evidence>
<comment type="similarity">
    <text evidence="4">Belongs to the glycosyl hydrolase 5 (cellulase A) family.</text>
</comment>
<dbReference type="EMBL" id="JABANE010000027">
    <property type="protein sequence ID" value="NME68674.1"/>
    <property type="molecule type" value="Genomic_DNA"/>
</dbReference>
<accession>A0A7X9RU36</accession>
<evidence type="ECO:0000256" key="1">
    <source>
        <dbReference type="ARBA" id="ARBA00022729"/>
    </source>
</evidence>
<evidence type="ECO:0000313" key="8">
    <source>
        <dbReference type="Proteomes" id="UP000576082"/>
    </source>
</evidence>
<dbReference type="InterPro" id="IPR008979">
    <property type="entry name" value="Galactose-bd-like_sf"/>
</dbReference>
<dbReference type="RefSeq" id="WP_169656973.1">
    <property type="nucleotide sequence ID" value="NZ_JABANE010000027.1"/>
</dbReference>
<evidence type="ECO:0000256" key="5">
    <source>
        <dbReference type="SAM" id="SignalP"/>
    </source>
</evidence>
<dbReference type="InterPro" id="IPR001547">
    <property type="entry name" value="Glyco_hydro_5"/>
</dbReference>
<dbReference type="InterPro" id="IPR017853">
    <property type="entry name" value="GH"/>
</dbReference>
<dbReference type="Gene3D" id="2.60.120.260">
    <property type="entry name" value="Galactose-binding domain-like"/>
    <property type="match status" value="1"/>
</dbReference>
<keyword evidence="2 4" id="KW-0378">Hydrolase</keyword>
<dbReference type="Proteomes" id="UP000576082">
    <property type="component" value="Unassembled WGS sequence"/>
</dbReference>
<dbReference type="InterPro" id="IPR006584">
    <property type="entry name" value="Cellulose-bd_IV"/>
</dbReference>
<dbReference type="Pfam" id="PF03422">
    <property type="entry name" value="CBM_6"/>
    <property type="match status" value="1"/>
</dbReference>
<dbReference type="InterPro" id="IPR050386">
    <property type="entry name" value="Glycosyl_hydrolase_5"/>
</dbReference>
<evidence type="ECO:0000256" key="3">
    <source>
        <dbReference type="ARBA" id="ARBA00023295"/>
    </source>
</evidence>
<organism evidence="7 8">
    <name type="scientific">Flammeovirga aprica JL-4</name>
    <dbReference type="NCBI Taxonomy" id="694437"/>
    <lineage>
        <taxon>Bacteria</taxon>
        <taxon>Pseudomonadati</taxon>
        <taxon>Bacteroidota</taxon>
        <taxon>Cytophagia</taxon>
        <taxon>Cytophagales</taxon>
        <taxon>Flammeovirgaceae</taxon>
        <taxon>Flammeovirga</taxon>
    </lineage>
</organism>
<dbReference type="SUPFAM" id="SSF49785">
    <property type="entry name" value="Galactose-binding domain-like"/>
    <property type="match status" value="1"/>
</dbReference>
<dbReference type="GO" id="GO:0005576">
    <property type="term" value="C:extracellular region"/>
    <property type="evidence" value="ECO:0007669"/>
    <property type="project" value="TreeGrafter"/>
</dbReference>